<evidence type="ECO:0000256" key="1">
    <source>
        <dbReference type="ARBA" id="ARBA00022603"/>
    </source>
</evidence>
<evidence type="ECO:0000256" key="2">
    <source>
        <dbReference type="ARBA" id="ARBA00022679"/>
    </source>
</evidence>
<evidence type="ECO:0000313" key="6">
    <source>
        <dbReference type="Proteomes" id="UP001501705"/>
    </source>
</evidence>
<comment type="caution">
    <text evidence="5">The sequence shown here is derived from an EMBL/GenBank/DDBJ whole genome shotgun (WGS) entry which is preliminary data.</text>
</comment>
<sequence length="325" mass="34603">MSGRSRDGAGLYDDPDFLDGYRHLRRTGQGINDELEIPAMDAVLRTLPVAGARVVDLGCGEGGLAVRLAKAGAADVLAVDASQQMLAAAVQHPRVRYQRADLTTFDLPPGSADLVVSSMALHYVENLDTLLARTAHWLSRSERKHPPGEAGSPPAARVVVPGGAEARPIEREPASSWGEAPRVGREPSSSGGEVTRVEREPSSSGGEVTRVGRGASSGGGEGLPRAGGALVFSVEHPVMTAAVAVDCGVDDYADEGRRERTWFVEGVVKYHRTIGSIVGSLRRHGFQLELIDEPLPTREQAAAHPHLAIHRRRPPILLVAARRTS</sequence>
<evidence type="ECO:0000259" key="4">
    <source>
        <dbReference type="Pfam" id="PF13649"/>
    </source>
</evidence>
<keyword evidence="2" id="KW-0808">Transferase</keyword>
<dbReference type="InterPro" id="IPR041698">
    <property type="entry name" value="Methyltransf_25"/>
</dbReference>
<dbReference type="PANTHER" id="PTHR43861">
    <property type="entry name" value="TRANS-ACONITATE 2-METHYLTRANSFERASE-RELATED"/>
    <property type="match status" value="1"/>
</dbReference>
<dbReference type="PANTHER" id="PTHR43861:SF1">
    <property type="entry name" value="TRANS-ACONITATE 2-METHYLTRANSFERASE"/>
    <property type="match status" value="1"/>
</dbReference>
<dbReference type="CDD" id="cd02440">
    <property type="entry name" value="AdoMet_MTases"/>
    <property type="match status" value="1"/>
</dbReference>
<name>A0ABN2E9Z8_9ACTN</name>
<dbReference type="InterPro" id="IPR029063">
    <property type="entry name" value="SAM-dependent_MTases_sf"/>
</dbReference>
<dbReference type="Proteomes" id="UP001501705">
    <property type="component" value="Unassembled WGS sequence"/>
</dbReference>
<dbReference type="EMBL" id="BAAAPH010000028">
    <property type="protein sequence ID" value="GAA1599494.1"/>
    <property type="molecule type" value="Genomic_DNA"/>
</dbReference>
<dbReference type="Gene3D" id="3.40.50.150">
    <property type="entry name" value="Vaccinia Virus protein VP39"/>
    <property type="match status" value="2"/>
</dbReference>
<feature type="region of interest" description="Disordered" evidence="3">
    <location>
        <begin position="166"/>
        <end position="223"/>
    </location>
</feature>
<keyword evidence="1" id="KW-0489">Methyltransferase</keyword>
<dbReference type="Pfam" id="PF13649">
    <property type="entry name" value="Methyltransf_25"/>
    <property type="match status" value="1"/>
</dbReference>
<reference evidence="5 6" key="1">
    <citation type="journal article" date="2019" name="Int. J. Syst. Evol. Microbiol.">
        <title>The Global Catalogue of Microorganisms (GCM) 10K type strain sequencing project: providing services to taxonomists for standard genome sequencing and annotation.</title>
        <authorList>
            <consortium name="The Broad Institute Genomics Platform"/>
            <consortium name="The Broad Institute Genome Sequencing Center for Infectious Disease"/>
            <person name="Wu L."/>
            <person name="Ma J."/>
        </authorList>
    </citation>
    <scope>NUCLEOTIDE SEQUENCE [LARGE SCALE GENOMIC DNA]</scope>
    <source>
        <strain evidence="5 6">JCM 15572</strain>
    </source>
</reference>
<accession>A0ABN2E9Z8</accession>
<gene>
    <name evidence="5" type="ORF">GCM10009804_65130</name>
</gene>
<dbReference type="SUPFAM" id="SSF53335">
    <property type="entry name" value="S-adenosyl-L-methionine-dependent methyltransferases"/>
    <property type="match status" value="1"/>
</dbReference>
<feature type="domain" description="Methyltransferase" evidence="4">
    <location>
        <begin position="54"/>
        <end position="138"/>
    </location>
</feature>
<keyword evidence="6" id="KW-1185">Reference proteome</keyword>
<protein>
    <recommendedName>
        <fullName evidence="4">Methyltransferase domain-containing protein</fullName>
    </recommendedName>
</protein>
<evidence type="ECO:0000313" key="5">
    <source>
        <dbReference type="EMBL" id="GAA1599494.1"/>
    </source>
</evidence>
<evidence type="ECO:0000256" key="3">
    <source>
        <dbReference type="SAM" id="MobiDB-lite"/>
    </source>
</evidence>
<proteinExistence type="predicted"/>
<organism evidence="5 6">
    <name type="scientific">Kribbella hippodromi</name>
    <dbReference type="NCBI Taxonomy" id="434347"/>
    <lineage>
        <taxon>Bacteria</taxon>
        <taxon>Bacillati</taxon>
        <taxon>Actinomycetota</taxon>
        <taxon>Actinomycetes</taxon>
        <taxon>Propionibacteriales</taxon>
        <taxon>Kribbellaceae</taxon>
        <taxon>Kribbella</taxon>
    </lineage>
</organism>
<dbReference type="RefSeq" id="WP_344239765.1">
    <property type="nucleotide sequence ID" value="NZ_BAAAPH010000028.1"/>
</dbReference>